<dbReference type="InParanoid" id="E4Y0Z2"/>
<evidence type="ECO:0000313" key="8">
    <source>
        <dbReference type="Proteomes" id="UP000001307"/>
    </source>
</evidence>
<dbReference type="InterPro" id="IPR045116">
    <property type="entry name" value="Clp1/Grc3"/>
</dbReference>
<dbReference type="GO" id="GO:0051731">
    <property type="term" value="F:polynucleotide 5'-hydroxyl-kinase activity"/>
    <property type="evidence" value="ECO:0007669"/>
    <property type="project" value="InterPro"/>
</dbReference>
<evidence type="ECO:0000256" key="3">
    <source>
        <dbReference type="ARBA" id="ARBA00022741"/>
    </source>
</evidence>
<evidence type="ECO:0000256" key="4">
    <source>
        <dbReference type="ARBA" id="ARBA00022777"/>
    </source>
</evidence>
<dbReference type="Gene3D" id="3.40.50.300">
    <property type="entry name" value="P-loop containing nucleotide triphosphate hydrolases"/>
    <property type="match status" value="1"/>
</dbReference>
<dbReference type="EMBL" id="FN653549">
    <property type="protein sequence ID" value="CBY15539.1"/>
    <property type="molecule type" value="Genomic_DNA"/>
</dbReference>
<dbReference type="GO" id="GO:0005524">
    <property type="term" value="F:ATP binding"/>
    <property type="evidence" value="ECO:0007669"/>
    <property type="project" value="UniProtKB-KW"/>
</dbReference>
<keyword evidence="5" id="KW-0067">ATP-binding</keyword>
<organism evidence="7">
    <name type="scientific">Oikopleura dioica</name>
    <name type="common">Tunicate</name>
    <dbReference type="NCBI Taxonomy" id="34765"/>
    <lineage>
        <taxon>Eukaryota</taxon>
        <taxon>Metazoa</taxon>
        <taxon>Chordata</taxon>
        <taxon>Tunicata</taxon>
        <taxon>Appendicularia</taxon>
        <taxon>Copelata</taxon>
        <taxon>Oikopleuridae</taxon>
        <taxon>Oikopleura</taxon>
    </lineage>
</organism>
<dbReference type="Proteomes" id="UP000001307">
    <property type="component" value="Unassembled WGS sequence"/>
</dbReference>
<dbReference type="AlphaFoldDB" id="E4Y0Z2"/>
<dbReference type="InterPro" id="IPR032319">
    <property type="entry name" value="CLP1_P"/>
</dbReference>
<feature type="domain" description="Clp1 P-loop" evidence="6">
    <location>
        <begin position="171"/>
        <end position="320"/>
    </location>
</feature>
<protein>
    <recommendedName>
        <fullName evidence="6">Clp1 P-loop domain-containing protein</fullName>
    </recommendedName>
</protein>
<accession>E4Y0Z2</accession>
<dbReference type="GO" id="GO:0000448">
    <property type="term" value="P:cleavage in ITS2 between 5.8S rRNA and LSU-rRNA of tricistronic rRNA transcript (SSU-rRNA, 5.8S rRNA, LSU-rRNA)"/>
    <property type="evidence" value="ECO:0007669"/>
    <property type="project" value="TreeGrafter"/>
</dbReference>
<reference evidence="7" key="1">
    <citation type="journal article" date="2010" name="Science">
        <title>Plasticity of animal genome architecture unmasked by rapid evolution of a pelagic tunicate.</title>
        <authorList>
            <person name="Denoeud F."/>
            <person name="Henriet S."/>
            <person name="Mungpakdee S."/>
            <person name="Aury J.M."/>
            <person name="Da Silva C."/>
            <person name="Brinkmann H."/>
            <person name="Mikhaleva J."/>
            <person name="Olsen L.C."/>
            <person name="Jubin C."/>
            <person name="Canestro C."/>
            <person name="Bouquet J.M."/>
            <person name="Danks G."/>
            <person name="Poulain J."/>
            <person name="Campsteijn C."/>
            <person name="Adamski M."/>
            <person name="Cross I."/>
            <person name="Yadetie F."/>
            <person name="Muffato M."/>
            <person name="Louis A."/>
            <person name="Butcher S."/>
            <person name="Tsagkogeorga G."/>
            <person name="Konrad A."/>
            <person name="Singh S."/>
            <person name="Jensen M.F."/>
            <person name="Cong E.H."/>
            <person name="Eikeseth-Otteraa H."/>
            <person name="Noel B."/>
            <person name="Anthouard V."/>
            <person name="Porcel B.M."/>
            <person name="Kachouri-Lafond R."/>
            <person name="Nishino A."/>
            <person name="Ugolini M."/>
            <person name="Chourrout P."/>
            <person name="Nishida H."/>
            <person name="Aasland R."/>
            <person name="Huzurbazar S."/>
            <person name="Westhof E."/>
            <person name="Delsuc F."/>
            <person name="Lehrach H."/>
            <person name="Reinhardt R."/>
            <person name="Weissenbach J."/>
            <person name="Roy S.W."/>
            <person name="Artiguenave F."/>
            <person name="Postlethwait J.H."/>
            <person name="Manak J.R."/>
            <person name="Thompson E.M."/>
            <person name="Jaillon O."/>
            <person name="Du Pasquier L."/>
            <person name="Boudinot P."/>
            <person name="Liberles D.A."/>
            <person name="Volff J.N."/>
            <person name="Philippe H."/>
            <person name="Lenhard B."/>
            <person name="Roest Crollius H."/>
            <person name="Wincker P."/>
            <person name="Chourrout D."/>
        </authorList>
    </citation>
    <scope>NUCLEOTIDE SEQUENCE [LARGE SCALE GENOMIC DNA]</scope>
</reference>
<gene>
    <name evidence="7" type="ORF">GSOID_T00013835001</name>
</gene>
<keyword evidence="4" id="KW-0418">Kinase</keyword>
<evidence type="ECO:0000259" key="6">
    <source>
        <dbReference type="Pfam" id="PF16575"/>
    </source>
</evidence>
<dbReference type="PANTHER" id="PTHR12755">
    <property type="entry name" value="CLEAVAGE/POLYADENYLATION FACTOR IA SUBUNIT CLP1P"/>
    <property type="match status" value="1"/>
</dbReference>
<evidence type="ECO:0000256" key="2">
    <source>
        <dbReference type="ARBA" id="ARBA00022679"/>
    </source>
</evidence>
<keyword evidence="8" id="KW-1185">Reference proteome</keyword>
<evidence type="ECO:0000313" key="7">
    <source>
        <dbReference type="EMBL" id="CBY15539.1"/>
    </source>
</evidence>
<dbReference type="GO" id="GO:0005634">
    <property type="term" value="C:nucleus"/>
    <property type="evidence" value="ECO:0007669"/>
    <property type="project" value="TreeGrafter"/>
</dbReference>
<sequence>MTEEKMEDETTKCDKIQRILKKAQNELGLKQGNESRNEEGLVKSLRKSITVRGFAKCKVISGKVLCEGYEFDPESKRGKSEFQIYAPTGHHAVELFPLGANATVQFFPGKRVPTFPELENGMFPVKEKVDGEEIIPGLYQTREDGFVVPKELENVISSIIDCHYRNIMMVGGKGSGKSSANRYACNRLLKKFGKVIWVECDPGQPEFDVPGFMSLTEVFLPRVGPSYSTLGQEYYTTRARTFLGDISPGQNPRRYMQCVNFLQSQLKLHYKTSGIPVIYNGMGWIRALGLALTQDIIRDCDVQLIYYLKANSSNDLPDGMDLQSLLATRGYQSYPSPSDGKVKIIEDASVTAKAGIDRKRITKGSQREWHAKDKRDALYSIYFNRFYNTEEYMKPCRISLNNCVFNVLNRNVSDIFGLLKNSLVGLGKIDKRYFPKTDRDGIRRISYDNGFEFCYGFAWIVNIDKEKGEILIHSDLTLNELKSLDINCFISANLTLPIDIFFEKEAMKSYPKSKPYLHMRNYDLATANKFKNTQVLKKKTEK</sequence>
<name>E4Y0Z2_OIKDI</name>
<keyword evidence="2" id="KW-0808">Transferase</keyword>
<dbReference type="PANTHER" id="PTHR12755:SF3">
    <property type="entry name" value="POLYNUCLEOTIDE 5'-HYDROXYL-KINASE NOL9"/>
    <property type="match status" value="1"/>
</dbReference>
<dbReference type="Pfam" id="PF16575">
    <property type="entry name" value="CLP1_P"/>
    <property type="match status" value="1"/>
</dbReference>
<evidence type="ECO:0000256" key="5">
    <source>
        <dbReference type="ARBA" id="ARBA00022840"/>
    </source>
</evidence>
<proteinExistence type="inferred from homology"/>
<dbReference type="InterPro" id="IPR027417">
    <property type="entry name" value="P-loop_NTPase"/>
</dbReference>
<keyword evidence="3" id="KW-0547">Nucleotide-binding</keyword>
<evidence type="ECO:0000256" key="1">
    <source>
        <dbReference type="ARBA" id="ARBA00011003"/>
    </source>
</evidence>
<comment type="similarity">
    <text evidence="1">Belongs to the Clp1 family. NOL9/GRC3 subfamily.</text>
</comment>
<dbReference type="OrthoDB" id="2405412at2759"/>